<evidence type="ECO:0000313" key="13">
    <source>
        <dbReference type="Proteomes" id="UP000029692"/>
    </source>
</evidence>
<dbReference type="GO" id="GO:0005524">
    <property type="term" value="F:ATP binding"/>
    <property type="evidence" value="ECO:0007669"/>
    <property type="project" value="UniProtKB-KW"/>
</dbReference>
<dbReference type="CDD" id="cd03216">
    <property type="entry name" value="ABC_Carb_Monos_I"/>
    <property type="match status" value="1"/>
</dbReference>
<keyword evidence="13" id="KW-1185">Reference proteome</keyword>
<evidence type="ECO:0000256" key="3">
    <source>
        <dbReference type="ARBA" id="ARBA00022448"/>
    </source>
</evidence>
<sequence length="510" mass="55974">MSEYILEMQNITKEFPGVRALDSVNLKVRRGEIHALVGENGAGKSTLMKVLSGVYPAGTYEGKILVDGQEKHFSTIKDSEKCGIAVIYQELALVPLMDVAENIYLGSEKAGKTGVINWAASYAEAAKLLKEVKLDVNPHTKLINLGVGKQQLIEIAKALAKETSLLILDEPTAALNEAESENLLNILRELKAKGVTCIYISHKLEEVLSIADSITVLRDGNSIATHDQSEEEGGGWTQDRIISLMVGRTLTQRFPKIDHTAGEVVMEVKNWSVDHPEIPGKKLIDDVSFQIRKGEILGLAGLMGAGRTELSMSLFGAFKSKATGAIYLEGNEITIKDPAEAIKHGFSYVTEDRKAMGLVLGMNILENTTLASLLHVSRRGVLNKLEEIKQTRHYVKQLNVKTPTIQQKARNLSGGNQQKVILGKWLMTEPKVLILDEPTRGIDVGAKFEIYNIMNDLVEQGVAIVMISSELPEVLGMSDRILVMHEGRLTGELTSAEATQEKVMYYATRG</sequence>
<feature type="domain" description="ABC transporter" evidence="11">
    <location>
        <begin position="6"/>
        <end position="244"/>
    </location>
</feature>
<dbReference type="eggNOG" id="COG1129">
    <property type="taxonomic scope" value="Bacteria"/>
</dbReference>
<dbReference type="OrthoDB" id="304830at2"/>
<dbReference type="AlphaFoldDB" id="A0A098QVU3"/>
<dbReference type="SUPFAM" id="SSF52540">
    <property type="entry name" value="P-loop containing nucleoside triphosphate hydrolases"/>
    <property type="match status" value="2"/>
</dbReference>
<dbReference type="InterPro" id="IPR027417">
    <property type="entry name" value="P-loop_NTPase"/>
</dbReference>
<reference evidence="12 13" key="1">
    <citation type="submission" date="2014-05" db="EMBL/GenBank/DDBJ databases">
        <title>De novo Genome Sequence of Spirocheata sp.</title>
        <authorList>
            <person name="Shivani Y."/>
            <person name="Subhash Y."/>
            <person name="Tushar L."/>
            <person name="Sasikala C."/>
            <person name="Ramana C.V."/>
        </authorList>
    </citation>
    <scope>NUCLEOTIDE SEQUENCE [LARGE SCALE GENOMIC DNA]</scope>
    <source>
        <strain evidence="12 13">JC230</strain>
    </source>
</reference>
<evidence type="ECO:0000256" key="4">
    <source>
        <dbReference type="ARBA" id="ARBA00022475"/>
    </source>
</evidence>
<comment type="subcellular location">
    <subcellularLocation>
        <location evidence="2">Cell inner membrane</location>
    </subcellularLocation>
    <subcellularLocation>
        <location evidence="1">Cell membrane</location>
        <topology evidence="1">Peripheral membrane protein</topology>
    </subcellularLocation>
</comment>
<evidence type="ECO:0000313" key="12">
    <source>
        <dbReference type="EMBL" id="KGE71696.1"/>
    </source>
</evidence>
<proteinExistence type="predicted"/>
<dbReference type="FunFam" id="3.40.50.300:FF:000127">
    <property type="entry name" value="Ribose import ATP-binding protein RbsA"/>
    <property type="match status" value="1"/>
</dbReference>
<dbReference type="SMART" id="SM00382">
    <property type="entry name" value="AAA"/>
    <property type="match status" value="2"/>
</dbReference>
<evidence type="ECO:0000256" key="8">
    <source>
        <dbReference type="ARBA" id="ARBA00022840"/>
    </source>
</evidence>
<keyword evidence="8 12" id="KW-0067">ATP-binding</keyword>
<evidence type="ECO:0000256" key="1">
    <source>
        <dbReference type="ARBA" id="ARBA00004202"/>
    </source>
</evidence>
<dbReference type="GO" id="GO:0015749">
    <property type="term" value="P:monosaccharide transmembrane transport"/>
    <property type="evidence" value="ECO:0007669"/>
    <property type="project" value="UniProtKB-ARBA"/>
</dbReference>
<dbReference type="InterPro" id="IPR003593">
    <property type="entry name" value="AAA+_ATPase"/>
</dbReference>
<dbReference type="PROSITE" id="PS00211">
    <property type="entry name" value="ABC_TRANSPORTER_1"/>
    <property type="match status" value="1"/>
</dbReference>
<dbReference type="CDD" id="cd03215">
    <property type="entry name" value="ABC_Carb_Monos_II"/>
    <property type="match status" value="1"/>
</dbReference>
<protein>
    <submittedName>
        <fullName evidence="12">D-ribose transporter ATP-binding protein</fullName>
    </submittedName>
</protein>
<keyword evidence="7" id="KW-0547">Nucleotide-binding</keyword>
<dbReference type="Proteomes" id="UP000029692">
    <property type="component" value="Unassembled WGS sequence"/>
</dbReference>
<dbReference type="InterPro" id="IPR017871">
    <property type="entry name" value="ABC_transporter-like_CS"/>
</dbReference>
<evidence type="ECO:0000256" key="5">
    <source>
        <dbReference type="ARBA" id="ARBA00022597"/>
    </source>
</evidence>
<dbReference type="Gene3D" id="3.40.50.300">
    <property type="entry name" value="P-loop containing nucleotide triphosphate hydrolases"/>
    <property type="match status" value="2"/>
</dbReference>
<comment type="caution">
    <text evidence="12">The sequence shown here is derived from an EMBL/GenBank/DDBJ whole genome shotgun (WGS) entry which is preliminary data.</text>
</comment>
<keyword evidence="4" id="KW-1003">Cell membrane</keyword>
<accession>A0A098QVU3</accession>
<dbReference type="RefSeq" id="WP_037548131.1">
    <property type="nucleotide sequence ID" value="NZ_JNUP01000065.1"/>
</dbReference>
<dbReference type="NCBIfam" id="NF010069">
    <property type="entry name" value="PRK13549.1"/>
    <property type="match status" value="1"/>
</dbReference>
<dbReference type="PANTHER" id="PTHR43790:SF1">
    <property type="entry name" value="XYLOSE IMPORT ATP-BINDING PROTEIN XYLG"/>
    <property type="match status" value="1"/>
</dbReference>
<dbReference type="GO" id="GO:0005886">
    <property type="term" value="C:plasma membrane"/>
    <property type="evidence" value="ECO:0007669"/>
    <property type="project" value="UniProtKB-SubCell"/>
</dbReference>
<evidence type="ECO:0000256" key="7">
    <source>
        <dbReference type="ARBA" id="ARBA00022741"/>
    </source>
</evidence>
<gene>
    <name evidence="12" type="ORF">DC28_10585</name>
</gene>
<evidence type="ECO:0000256" key="10">
    <source>
        <dbReference type="ARBA" id="ARBA00023136"/>
    </source>
</evidence>
<dbReference type="GO" id="GO:0016887">
    <property type="term" value="F:ATP hydrolysis activity"/>
    <property type="evidence" value="ECO:0007669"/>
    <property type="project" value="InterPro"/>
</dbReference>
<dbReference type="Pfam" id="PF00005">
    <property type="entry name" value="ABC_tran"/>
    <property type="match status" value="2"/>
</dbReference>
<feature type="domain" description="ABC transporter" evidence="11">
    <location>
        <begin position="268"/>
        <end position="507"/>
    </location>
</feature>
<evidence type="ECO:0000256" key="2">
    <source>
        <dbReference type="ARBA" id="ARBA00004533"/>
    </source>
</evidence>
<keyword evidence="5" id="KW-0762">Sugar transport</keyword>
<dbReference type="PROSITE" id="PS50893">
    <property type="entry name" value="ABC_TRANSPORTER_2"/>
    <property type="match status" value="2"/>
</dbReference>
<dbReference type="EMBL" id="JNUP01000065">
    <property type="protein sequence ID" value="KGE71696.1"/>
    <property type="molecule type" value="Genomic_DNA"/>
</dbReference>
<keyword evidence="6" id="KW-0677">Repeat</keyword>
<evidence type="ECO:0000256" key="9">
    <source>
        <dbReference type="ARBA" id="ARBA00022967"/>
    </source>
</evidence>
<evidence type="ECO:0000256" key="6">
    <source>
        <dbReference type="ARBA" id="ARBA00022737"/>
    </source>
</evidence>
<dbReference type="InterPro" id="IPR003439">
    <property type="entry name" value="ABC_transporter-like_ATP-bd"/>
</dbReference>
<evidence type="ECO:0000259" key="11">
    <source>
        <dbReference type="PROSITE" id="PS50893"/>
    </source>
</evidence>
<dbReference type="STRING" id="1480694.DC28_10585"/>
<organism evidence="12 13">
    <name type="scientific">Spirochaeta lutea</name>
    <dbReference type="NCBI Taxonomy" id="1480694"/>
    <lineage>
        <taxon>Bacteria</taxon>
        <taxon>Pseudomonadati</taxon>
        <taxon>Spirochaetota</taxon>
        <taxon>Spirochaetia</taxon>
        <taxon>Spirochaetales</taxon>
        <taxon>Spirochaetaceae</taxon>
        <taxon>Spirochaeta</taxon>
    </lineage>
</organism>
<keyword evidence="10" id="KW-0472">Membrane</keyword>
<dbReference type="FunFam" id="3.40.50.300:FF:000126">
    <property type="entry name" value="Galactose/methyl galactoside import ATP-binding protein MglA"/>
    <property type="match status" value="1"/>
</dbReference>
<dbReference type="PANTHER" id="PTHR43790">
    <property type="entry name" value="CARBOHYDRATE TRANSPORT ATP-BINDING PROTEIN MG119-RELATED"/>
    <property type="match status" value="1"/>
</dbReference>
<keyword evidence="9" id="KW-1278">Translocase</keyword>
<dbReference type="InterPro" id="IPR050107">
    <property type="entry name" value="ABC_carbohydrate_import_ATPase"/>
</dbReference>
<name>A0A098QVU3_9SPIO</name>
<keyword evidence="3" id="KW-0813">Transport</keyword>